<feature type="domain" description="DUF2383" evidence="1">
    <location>
        <begin position="5"/>
        <end position="113"/>
    </location>
</feature>
<dbReference type="Proteomes" id="UP000243778">
    <property type="component" value="Unassembled WGS sequence"/>
</dbReference>
<dbReference type="STRING" id="1007099.SAMN05216287_0581"/>
<protein>
    <recommendedName>
        <fullName evidence="1">DUF2383 domain-containing protein</fullName>
    </recommendedName>
</protein>
<dbReference type="InterPro" id="IPR011971">
    <property type="entry name" value="CHP02284"/>
</dbReference>
<dbReference type="Gene3D" id="1.20.1260.10">
    <property type="match status" value="1"/>
</dbReference>
<accession>A0A1H2SA57</accession>
<keyword evidence="3" id="KW-1185">Reference proteome</keyword>
<reference evidence="3" key="1">
    <citation type="submission" date="2016-10" db="EMBL/GenBank/DDBJ databases">
        <authorList>
            <person name="Varghese N."/>
            <person name="Submissions S."/>
        </authorList>
    </citation>
    <scope>NUCLEOTIDE SEQUENCE [LARGE SCALE GENOMIC DNA]</scope>
    <source>
        <strain evidence="3">NRRL B-59562</strain>
    </source>
</reference>
<name>A0A1H2SA57_9PSED</name>
<dbReference type="InterPro" id="IPR012347">
    <property type="entry name" value="Ferritin-like"/>
</dbReference>
<proteinExistence type="predicted"/>
<evidence type="ECO:0000313" key="3">
    <source>
        <dbReference type="Proteomes" id="UP000243778"/>
    </source>
</evidence>
<dbReference type="OrthoDB" id="268257at2"/>
<evidence type="ECO:0000313" key="2">
    <source>
        <dbReference type="EMBL" id="SDW28014.1"/>
    </source>
</evidence>
<dbReference type="NCBIfam" id="TIGR02284">
    <property type="entry name" value="PA2169 family four-helix-bundle protein"/>
    <property type="match status" value="1"/>
</dbReference>
<dbReference type="RefSeq" id="WP_090224452.1">
    <property type="nucleotide sequence ID" value="NZ_FNNU01000001.1"/>
</dbReference>
<gene>
    <name evidence="2" type="ORF">SAMN05216287_0581</name>
</gene>
<evidence type="ECO:0000259" key="1">
    <source>
        <dbReference type="Pfam" id="PF09537"/>
    </source>
</evidence>
<organism evidence="2 3">
    <name type="scientific">Pseudomonas kuykendallii</name>
    <dbReference type="NCBI Taxonomy" id="1007099"/>
    <lineage>
        <taxon>Bacteria</taxon>
        <taxon>Pseudomonadati</taxon>
        <taxon>Pseudomonadota</taxon>
        <taxon>Gammaproteobacteria</taxon>
        <taxon>Pseudomonadales</taxon>
        <taxon>Pseudomonadaceae</taxon>
        <taxon>Pseudomonas</taxon>
    </lineage>
</organism>
<sequence length="144" mass="15758">MNDKTHTLNELIEITRDGERFYRHALGEVKSPELRQVFEEMAQVKNAVIQALAVKVAAGDEHPAQGGTLSGRLREAYADARAGLASDKDATYIVQLEATEDRILAAYEDALKEADADVQALLGIELPKIRACHARMSALKKSLA</sequence>
<dbReference type="InterPro" id="IPR019052">
    <property type="entry name" value="DUF2383"/>
</dbReference>
<dbReference type="EMBL" id="FNNU01000001">
    <property type="protein sequence ID" value="SDW28014.1"/>
    <property type="molecule type" value="Genomic_DNA"/>
</dbReference>
<dbReference type="Pfam" id="PF09537">
    <property type="entry name" value="DUF2383"/>
    <property type="match status" value="1"/>
</dbReference>
<dbReference type="AlphaFoldDB" id="A0A1H2SA57"/>